<dbReference type="EMBL" id="QTSX02001050">
    <property type="protein sequence ID" value="KAJ9083287.1"/>
    <property type="molecule type" value="Genomic_DNA"/>
</dbReference>
<organism evidence="1 2">
    <name type="scientific">Entomophthora muscae</name>
    <dbReference type="NCBI Taxonomy" id="34485"/>
    <lineage>
        <taxon>Eukaryota</taxon>
        <taxon>Fungi</taxon>
        <taxon>Fungi incertae sedis</taxon>
        <taxon>Zoopagomycota</taxon>
        <taxon>Entomophthoromycotina</taxon>
        <taxon>Entomophthoromycetes</taxon>
        <taxon>Entomophthorales</taxon>
        <taxon>Entomophthoraceae</taxon>
        <taxon>Entomophthora</taxon>
    </lineage>
</organism>
<comment type="caution">
    <text evidence="1">The sequence shown here is derived from an EMBL/GenBank/DDBJ whole genome shotgun (WGS) entry which is preliminary data.</text>
</comment>
<reference evidence="1" key="1">
    <citation type="submission" date="2022-04" db="EMBL/GenBank/DDBJ databases">
        <title>Genome of the entomopathogenic fungus Entomophthora muscae.</title>
        <authorList>
            <person name="Elya C."/>
            <person name="Lovett B.R."/>
            <person name="Lee E."/>
            <person name="Macias A.M."/>
            <person name="Hajek A.E."/>
            <person name="De Bivort B.L."/>
            <person name="Kasson M.T."/>
            <person name="De Fine Licht H.H."/>
            <person name="Stajich J.E."/>
        </authorList>
    </citation>
    <scope>NUCLEOTIDE SEQUENCE</scope>
    <source>
        <strain evidence="1">Berkeley</strain>
    </source>
</reference>
<evidence type="ECO:0000313" key="2">
    <source>
        <dbReference type="Proteomes" id="UP001165960"/>
    </source>
</evidence>
<proteinExistence type="predicted"/>
<sequence length="120" mass="14306">MTRTKVKLVNLVALFVLVQMVLCKPIAKYFDSQLELYKGKYPNHACAVFKHRPFSDYTDRIPRSWNVHYKCILFRCFNFVICIPKVEHGAWLRRDGDGGFENWIFDRISYRREGDKITVR</sequence>
<name>A0ACC2U8P6_9FUNG</name>
<dbReference type="Proteomes" id="UP001165960">
    <property type="component" value="Unassembled WGS sequence"/>
</dbReference>
<protein>
    <submittedName>
        <fullName evidence="1">Uncharacterized protein</fullName>
    </submittedName>
</protein>
<keyword evidence="2" id="KW-1185">Reference proteome</keyword>
<gene>
    <name evidence="1" type="ORF">DSO57_1036197</name>
</gene>
<evidence type="ECO:0000313" key="1">
    <source>
        <dbReference type="EMBL" id="KAJ9083287.1"/>
    </source>
</evidence>
<accession>A0ACC2U8P6</accession>